<dbReference type="Pfam" id="PF00246">
    <property type="entry name" value="Peptidase_M14"/>
    <property type="match status" value="1"/>
</dbReference>
<evidence type="ECO:0000256" key="3">
    <source>
        <dbReference type="ARBA" id="ARBA00022670"/>
    </source>
</evidence>
<dbReference type="GO" id="GO:0005615">
    <property type="term" value="C:extracellular space"/>
    <property type="evidence" value="ECO:0007669"/>
    <property type="project" value="TreeGrafter"/>
</dbReference>
<dbReference type="SUPFAM" id="SSF53187">
    <property type="entry name" value="Zn-dependent exopeptidases"/>
    <property type="match status" value="1"/>
</dbReference>
<name>A0A1B1YVA4_9GAMM</name>
<reference evidence="11" key="1">
    <citation type="submission" date="2016-03" db="EMBL/GenBank/DDBJ databases">
        <title>Complete genome sequence of Solimmundus cernigliae, representing a novel lineage of polycyclic aromatic hydrocarbon degraders within the Gammaproteobacteria.</title>
        <authorList>
            <person name="Singleton D.R."/>
            <person name="Dickey A.N."/>
            <person name="Scholl E.H."/>
            <person name="Wright F.A."/>
            <person name="Aitken M.D."/>
        </authorList>
    </citation>
    <scope>NUCLEOTIDE SEQUENCE [LARGE SCALE GENOMIC DNA]</scope>
    <source>
        <strain evidence="11">TR3.2</strain>
    </source>
</reference>
<dbReference type="CDD" id="cd06242">
    <property type="entry name" value="M14-like"/>
    <property type="match status" value="1"/>
</dbReference>
<evidence type="ECO:0000313" key="11">
    <source>
        <dbReference type="Proteomes" id="UP000092952"/>
    </source>
</evidence>
<evidence type="ECO:0000313" key="10">
    <source>
        <dbReference type="EMBL" id="ANX04669.1"/>
    </source>
</evidence>
<feature type="active site" description="Proton donor/acceptor" evidence="7">
    <location>
        <position position="283"/>
    </location>
</feature>
<dbReference type="GO" id="GO:0006508">
    <property type="term" value="P:proteolysis"/>
    <property type="evidence" value="ECO:0007669"/>
    <property type="project" value="UniProtKB-KW"/>
</dbReference>
<evidence type="ECO:0000259" key="9">
    <source>
        <dbReference type="PROSITE" id="PS52035"/>
    </source>
</evidence>
<dbReference type="EMBL" id="CP014671">
    <property type="protein sequence ID" value="ANX04669.1"/>
    <property type="molecule type" value="Genomic_DNA"/>
</dbReference>
<dbReference type="STRING" id="1810504.PG2T_11180"/>
<evidence type="ECO:0000256" key="2">
    <source>
        <dbReference type="ARBA" id="ARBA00005988"/>
    </source>
</evidence>
<keyword evidence="6" id="KW-0482">Metalloprotease</keyword>
<dbReference type="PANTHER" id="PTHR11705:SF143">
    <property type="entry name" value="SLL0236 PROTEIN"/>
    <property type="match status" value="1"/>
</dbReference>
<keyword evidence="8" id="KW-0732">Signal</keyword>
<dbReference type="PANTHER" id="PTHR11705">
    <property type="entry name" value="PROTEASE FAMILY M14 CARBOXYPEPTIDASE A,B"/>
    <property type="match status" value="1"/>
</dbReference>
<dbReference type="Gene3D" id="3.40.630.10">
    <property type="entry name" value="Zn peptidases"/>
    <property type="match status" value="1"/>
</dbReference>
<feature type="domain" description="Peptidase M14" evidence="9">
    <location>
        <begin position="37"/>
        <end position="317"/>
    </location>
</feature>
<dbReference type="OrthoDB" id="5294005at2"/>
<dbReference type="RefSeq" id="WP_068805374.1">
    <property type="nucleotide sequence ID" value="NZ_CP014671.1"/>
</dbReference>
<sequence>MHRILDASKALLLTALIGTAACAETPPTPLEAAGYSRHSTSEEVSAYLATLVARAPALARTEVLGRSVQGRPIEALVLTAPTAEAGAPRLKVLLVGSQHGGAEPAGGEALLAIARDLTEGDLRPLLDDLDVVLIPNANPDGRDLRRRANANRVNINTDFVLLSQPESRALAQALTRYAPHAVLDTHESAVLKRTTLAREGCLTDFDAQFEIANNPAQPAGLRAFAQDQVLPALLARVSAAGLPANHYIGEIVSTRQPISNGGLTLRNFRNTAGLGGALSVLVETRLDPRHDRFASYRNIAVRVQRQLLCIRSFLAEVHARRAAILAHTAAARTALKPPVLTLFAGYAADPDHPTVTLPLRRLDTRTLEPIRFADHRRVVTADTVPYPAALVVTDHTDRLRELLDHHGIQYTTLMQPTRLAVVATRFAARPGRTDRVPAQPSGRTSLTVKAGGLVIDLAQPGGRKALLLLDPRSTSSVFRYPDYAALVTPAADFFVYHAPDGAP</sequence>
<organism evidence="10 11">
    <name type="scientific">Immundisolibacter cernigliae</name>
    <dbReference type="NCBI Taxonomy" id="1810504"/>
    <lineage>
        <taxon>Bacteria</taxon>
        <taxon>Pseudomonadati</taxon>
        <taxon>Pseudomonadota</taxon>
        <taxon>Gammaproteobacteria</taxon>
        <taxon>Immundisolibacterales</taxon>
        <taxon>Immundisolibacteraceae</taxon>
        <taxon>Immundisolibacter</taxon>
    </lineage>
</organism>
<evidence type="ECO:0000256" key="1">
    <source>
        <dbReference type="ARBA" id="ARBA00001947"/>
    </source>
</evidence>
<dbReference type="GO" id="GO:0008270">
    <property type="term" value="F:zinc ion binding"/>
    <property type="evidence" value="ECO:0007669"/>
    <property type="project" value="InterPro"/>
</dbReference>
<keyword evidence="4" id="KW-0378">Hydrolase</keyword>
<dbReference type="SMART" id="SM00631">
    <property type="entry name" value="Zn_pept"/>
    <property type="match status" value="1"/>
</dbReference>
<accession>A0A1B1YVA4</accession>
<dbReference type="InterPro" id="IPR000834">
    <property type="entry name" value="Peptidase_M14"/>
</dbReference>
<feature type="signal peptide" evidence="8">
    <location>
        <begin position="1"/>
        <end position="23"/>
    </location>
</feature>
<feature type="chain" id="PRO_5008533132" description="Peptidase M14 domain-containing protein" evidence="8">
    <location>
        <begin position="24"/>
        <end position="503"/>
    </location>
</feature>
<dbReference type="AlphaFoldDB" id="A0A1B1YVA4"/>
<dbReference type="PROSITE" id="PS51257">
    <property type="entry name" value="PROKAR_LIPOPROTEIN"/>
    <property type="match status" value="1"/>
</dbReference>
<evidence type="ECO:0000256" key="4">
    <source>
        <dbReference type="ARBA" id="ARBA00022801"/>
    </source>
</evidence>
<dbReference type="KEGG" id="gbi:PG2T_11180"/>
<evidence type="ECO:0000256" key="6">
    <source>
        <dbReference type="ARBA" id="ARBA00023049"/>
    </source>
</evidence>
<evidence type="ECO:0000256" key="8">
    <source>
        <dbReference type="SAM" id="SignalP"/>
    </source>
</evidence>
<comment type="cofactor">
    <cofactor evidence="1">
        <name>Zn(2+)</name>
        <dbReference type="ChEBI" id="CHEBI:29105"/>
    </cofactor>
</comment>
<dbReference type="InParanoid" id="A0A1B1YVA4"/>
<proteinExistence type="inferred from homology"/>
<dbReference type="PROSITE" id="PS52035">
    <property type="entry name" value="PEPTIDASE_M14"/>
    <property type="match status" value="1"/>
</dbReference>
<dbReference type="Proteomes" id="UP000092952">
    <property type="component" value="Chromosome"/>
</dbReference>
<keyword evidence="11" id="KW-1185">Reference proteome</keyword>
<gene>
    <name evidence="10" type="ORF">PG2T_11180</name>
</gene>
<evidence type="ECO:0000256" key="7">
    <source>
        <dbReference type="PROSITE-ProRule" id="PRU01379"/>
    </source>
</evidence>
<comment type="similarity">
    <text evidence="2 7">Belongs to the peptidase M14 family.</text>
</comment>
<evidence type="ECO:0000256" key="5">
    <source>
        <dbReference type="ARBA" id="ARBA00022833"/>
    </source>
</evidence>
<protein>
    <recommendedName>
        <fullName evidence="9">Peptidase M14 domain-containing protein</fullName>
    </recommendedName>
</protein>
<keyword evidence="5" id="KW-0862">Zinc</keyword>
<keyword evidence="3" id="KW-0645">Protease</keyword>
<dbReference type="GO" id="GO:0004181">
    <property type="term" value="F:metallocarboxypeptidase activity"/>
    <property type="evidence" value="ECO:0007669"/>
    <property type="project" value="InterPro"/>
</dbReference>